<proteinExistence type="predicted"/>
<keyword evidence="2" id="KW-1185">Reference proteome</keyword>
<dbReference type="RefSeq" id="WP_138093947.1">
    <property type="nucleotide sequence ID" value="NZ_CP040428.1"/>
</dbReference>
<reference evidence="1 2" key="1">
    <citation type="submission" date="2019-05" db="EMBL/GenBank/DDBJ databases">
        <title>Complete genome sequence of Izhakiella calystegiae KSNA2, an endophyte isolated from beach morning glory (Calystegia soldanella).</title>
        <authorList>
            <person name="Jiang L."/>
            <person name="Jeong J.C."/>
            <person name="Kim C.Y."/>
            <person name="Kim D.H."/>
            <person name="Kim S.W."/>
            <person name="Lee j."/>
        </authorList>
    </citation>
    <scope>NUCLEOTIDE SEQUENCE [LARGE SCALE GENOMIC DNA]</scope>
    <source>
        <strain evidence="1 2">KSNA2</strain>
    </source>
</reference>
<evidence type="ECO:0000313" key="1">
    <source>
        <dbReference type="EMBL" id="QCT18504.1"/>
    </source>
</evidence>
<dbReference type="AlphaFoldDB" id="A0A4P8YG77"/>
<name>A0A4P8YG77_9ENTR</name>
<dbReference type="OrthoDB" id="6520371at2"/>
<dbReference type="EMBL" id="CP040428">
    <property type="protein sequence ID" value="QCT18504.1"/>
    <property type="molecule type" value="Genomic_DNA"/>
</dbReference>
<protein>
    <recommendedName>
        <fullName evidence="3">DUF2724 domain-containing protein</fullName>
    </recommendedName>
</protein>
<organism evidence="1 2">
    <name type="scientific">Jejubacter calystegiae</name>
    <dbReference type="NCBI Taxonomy" id="2579935"/>
    <lineage>
        <taxon>Bacteria</taxon>
        <taxon>Pseudomonadati</taxon>
        <taxon>Pseudomonadota</taxon>
        <taxon>Gammaproteobacteria</taxon>
        <taxon>Enterobacterales</taxon>
        <taxon>Enterobacteriaceae</taxon>
        <taxon>Jejubacter</taxon>
    </lineage>
</organism>
<dbReference type="Pfam" id="PF10893">
    <property type="entry name" value="Phage_186_Fil"/>
    <property type="match status" value="1"/>
</dbReference>
<dbReference type="Proteomes" id="UP000302163">
    <property type="component" value="Chromosome"/>
</dbReference>
<evidence type="ECO:0008006" key="3">
    <source>
        <dbReference type="Google" id="ProtNLM"/>
    </source>
</evidence>
<dbReference type="InterPro" id="IPR021221">
    <property type="entry name" value="Fil"/>
</dbReference>
<evidence type="ECO:0000313" key="2">
    <source>
        <dbReference type="Proteomes" id="UP000302163"/>
    </source>
</evidence>
<gene>
    <name evidence="1" type="ORF">FEM41_02035</name>
</gene>
<sequence>MDNRAFVTWLTEQSPTPQLKAWGNGWIELPDGRRWNPGLSVKFNGQAPRPPFWRRLLNAVRGRRG</sequence>
<accession>A0A4P8YG77</accession>
<dbReference type="KEGG" id="izh:FEM41_02035"/>